<name>A0A1R2AR55_9CILI</name>
<comment type="caution">
    <text evidence="1">The sequence shown here is derived from an EMBL/GenBank/DDBJ whole genome shotgun (WGS) entry which is preliminary data.</text>
</comment>
<proteinExistence type="predicted"/>
<protein>
    <submittedName>
        <fullName evidence="1">Uncharacterized protein</fullName>
    </submittedName>
</protein>
<keyword evidence="2" id="KW-1185">Reference proteome</keyword>
<dbReference type="AlphaFoldDB" id="A0A1R2AR55"/>
<evidence type="ECO:0000313" key="1">
    <source>
        <dbReference type="EMBL" id="OMJ67011.1"/>
    </source>
</evidence>
<accession>A0A1R2AR55</accession>
<organism evidence="1 2">
    <name type="scientific">Stentor coeruleus</name>
    <dbReference type="NCBI Taxonomy" id="5963"/>
    <lineage>
        <taxon>Eukaryota</taxon>
        <taxon>Sar</taxon>
        <taxon>Alveolata</taxon>
        <taxon>Ciliophora</taxon>
        <taxon>Postciliodesmatophora</taxon>
        <taxon>Heterotrichea</taxon>
        <taxon>Heterotrichida</taxon>
        <taxon>Stentoridae</taxon>
        <taxon>Stentor</taxon>
    </lineage>
</organism>
<gene>
    <name evidence="1" type="ORF">SteCoe_35948</name>
</gene>
<sequence>MAFPVNITEIISSGLITQYTDTFLYTLNDLKNACQGLDELRLKQLLGMSPEIIINGIIEVYVNASEIFRPCADPSIYDSECELSVMLINDDAGLGPCPWYCGENTEEKLSKLVTVKEEQFDWMCERWEISFGNEELYSNRPWTGLGYTYNWASDTHFGVNEFAVLAFTEVEVVEKFTVEEYCQNFENTES</sequence>
<reference evidence="1 2" key="1">
    <citation type="submission" date="2016-11" db="EMBL/GenBank/DDBJ databases">
        <title>The macronuclear genome of Stentor coeruleus: a giant cell with tiny introns.</title>
        <authorList>
            <person name="Slabodnick M."/>
            <person name="Ruby J.G."/>
            <person name="Reiff S.B."/>
            <person name="Swart E.C."/>
            <person name="Gosai S."/>
            <person name="Prabakaran S."/>
            <person name="Witkowska E."/>
            <person name="Larue G.E."/>
            <person name="Fisher S."/>
            <person name="Freeman R.M."/>
            <person name="Gunawardena J."/>
            <person name="Chu W."/>
            <person name="Stover N.A."/>
            <person name="Gregory B.D."/>
            <person name="Nowacki M."/>
            <person name="Derisi J."/>
            <person name="Roy S.W."/>
            <person name="Marshall W.F."/>
            <person name="Sood P."/>
        </authorList>
    </citation>
    <scope>NUCLEOTIDE SEQUENCE [LARGE SCALE GENOMIC DNA]</scope>
    <source>
        <strain evidence="1">WM001</strain>
    </source>
</reference>
<evidence type="ECO:0000313" key="2">
    <source>
        <dbReference type="Proteomes" id="UP000187209"/>
    </source>
</evidence>
<dbReference type="EMBL" id="MPUH01001583">
    <property type="protein sequence ID" value="OMJ67011.1"/>
    <property type="molecule type" value="Genomic_DNA"/>
</dbReference>
<dbReference type="Proteomes" id="UP000187209">
    <property type="component" value="Unassembled WGS sequence"/>
</dbReference>